<sequence>MTEPREIRVIEQKKLLVSVRKAAQILDVSERVVYDLCYSDELESVKIGPKKWIRRITCESLNLYVEKAVRESRIGHEPEKPHR</sequence>
<dbReference type="InterPro" id="IPR041657">
    <property type="entry name" value="HTH_17"/>
</dbReference>
<protein>
    <recommendedName>
        <fullName evidence="1">Helix-turn-helix domain-containing protein</fullName>
    </recommendedName>
</protein>
<keyword evidence="3" id="KW-1185">Reference proteome</keyword>
<evidence type="ECO:0000313" key="2">
    <source>
        <dbReference type="EMBL" id="MBB5490490.1"/>
    </source>
</evidence>
<dbReference type="Pfam" id="PF12728">
    <property type="entry name" value="HTH_17"/>
    <property type="match status" value="1"/>
</dbReference>
<gene>
    <name evidence="2" type="ORF">HNR07_001627</name>
</gene>
<organism evidence="2 3">
    <name type="scientific">Nocardiopsis metallicus</name>
    <dbReference type="NCBI Taxonomy" id="179819"/>
    <lineage>
        <taxon>Bacteria</taxon>
        <taxon>Bacillati</taxon>
        <taxon>Actinomycetota</taxon>
        <taxon>Actinomycetes</taxon>
        <taxon>Streptosporangiales</taxon>
        <taxon>Nocardiopsidaceae</taxon>
        <taxon>Nocardiopsis</taxon>
    </lineage>
</organism>
<dbReference type="Proteomes" id="UP000579647">
    <property type="component" value="Unassembled WGS sequence"/>
</dbReference>
<comment type="caution">
    <text evidence="2">The sequence shown here is derived from an EMBL/GenBank/DDBJ whole genome shotgun (WGS) entry which is preliminary data.</text>
</comment>
<name>A0A840W100_9ACTN</name>
<dbReference type="AlphaFoldDB" id="A0A840W100"/>
<evidence type="ECO:0000313" key="3">
    <source>
        <dbReference type="Proteomes" id="UP000579647"/>
    </source>
</evidence>
<dbReference type="RefSeq" id="WP_184363914.1">
    <property type="nucleotide sequence ID" value="NZ_BAAAKM010000017.1"/>
</dbReference>
<evidence type="ECO:0000259" key="1">
    <source>
        <dbReference type="Pfam" id="PF12728"/>
    </source>
</evidence>
<accession>A0A840W100</accession>
<feature type="domain" description="Helix-turn-helix" evidence="1">
    <location>
        <begin position="17"/>
        <end position="67"/>
    </location>
</feature>
<proteinExistence type="predicted"/>
<reference evidence="2 3" key="1">
    <citation type="submission" date="2020-08" db="EMBL/GenBank/DDBJ databases">
        <title>Sequencing the genomes of 1000 actinobacteria strains.</title>
        <authorList>
            <person name="Klenk H.-P."/>
        </authorList>
    </citation>
    <scope>NUCLEOTIDE SEQUENCE [LARGE SCALE GENOMIC DNA]</scope>
    <source>
        <strain evidence="2 3">DSM 44598</strain>
    </source>
</reference>
<dbReference type="EMBL" id="JACHDO010000001">
    <property type="protein sequence ID" value="MBB5490490.1"/>
    <property type="molecule type" value="Genomic_DNA"/>
</dbReference>